<keyword evidence="1 4" id="KW-0489">Methyltransferase</keyword>
<dbReference type="Gene3D" id="3.40.50.150">
    <property type="entry name" value="Vaccinia Virus protein VP39"/>
    <property type="match status" value="1"/>
</dbReference>
<dbReference type="Proteomes" id="UP000440578">
    <property type="component" value="Unassembled WGS sequence"/>
</dbReference>
<protein>
    <recommendedName>
        <fullName evidence="6">Protein arginine N-methyltransferase domain-containing protein</fullName>
    </recommendedName>
</protein>
<accession>A0A6A4WS85</accession>
<dbReference type="Gene3D" id="2.70.160.11">
    <property type="entry name" value="Hnrnp arginine n-methyltransferase1"/>
    <property type="match status" value="1"/>
</dbReference>
<evidence type="ECO:0000256" key="1">
    <source>
        <dbReference type="ARBA" id="ARBA00022603"/>
    </source>
</evidence>
<evidence type="ECO:0000259" key="6">
    <source>
        <dbReference type="Pfam" id="PF22528"/>
    </source>
</evidence>
<reference evidence="7 8" key="1">
    <citation type="submission" date="2019-07" db="EMBL/GenBank/DDBJ databases">
        <title>Draft genome assembly of a fouling barnacle, Amphibalanus amphitrite (Darwin, 1854): The first reference genome for Thecostraca.</title>
        <authorList>
            <person name="Kim W."/>
        </authorList>
    </citation>
    <scope>NUCLEOTIDE SEQUENCE [LARGE SCALE GENOMIC DNA]</scope>
    <source>
        <strain evidence="7">SNU_AA5</strain>
        <tissue evidence="7">Soma without cirri and trophi</tissue>
    </source>
</reference>
<sequence>MVGDKPRTEAYRAAIQASRHLFQDKVVLDIGAGTDSCEDHSVGSCGVRWASAASAPYAIDRPQTRAGRLTRQPEGGTGPVGRHPQRGPNRRTLNAERNGFGDVVRVVHGRIEDVTLPEQADVIVSEWMGFYLLHESMLDSVIVGRDRFLAPDGVMFPDVARLYACPSTLAAFHCDQLQCWSRPYGLDLTAVGEAARRSMQQAPQVLDTHPEELLAAPELVLELHLQYVTAEELAAVTCRRFVTVTRPGPYRGLCLWFECQFPDGSRLDTAPRAPSTHWRQTAVVLPTDYPLEVDTVIGWELTLAREADGGRKYRIALSMLDEDDEHPVPCGCAVGKCRLIKALIDKEDAECDEG</sequence>
<evidence type="ECO:0000313" key="7">
    <source>
        <dbReference type="EMBL" id="KAF0306644.1"/>
    </source>
</evidence>
<dbReference type="PANTHER" id="PTHR11006:SF122">
    <property type="entry name" value="ARGININE METHYLTRANSFERASE 8"/>
    <property type="match status" value="1"/>
</dbReference>
<organism evidence="7 8">
    <name type="scientific">Amphibalanus amphitrite</name>
    <name type="common">Striped barnacle</name>
    <name type="synonym">Balanus amphitrite</name>
    <dbReference type="NCBI Taxonomy" id="1232801"/>
    <lineage>
        <taxon>Eukaryota</taxon>
        <taxon>Metazoa</taxon>
        <taxon>Ecdysozoa</taxon>
        <taxon>Arthropoda</taxon>
        <taxon>Crustacea</taxon>
        <taxon>Multicrustacea</taxon>
        <taxon>Cirripedia</taxon>
        <taxon>Thoracica</taxon>
        <taxon>Thoracicalcarea</taxon>
        <taxon>Balanomorpha</taxon>
        <taxon>Balanoidea</taxon>
        <taxon>Balanidae</taxon>
        <taxon>Amphibalaninae</taxon>
        <taxon>Amphibalanus</taxon>
    </lineage>
</organism>
<evidence type="ECO:0000256" key="2">
    <source>
        <dbReference type="ARBA" id="ARBA00022679"/>
    </source>
</evidence>
<dbReference type="SUPFAM" id="SSF53335">
    <property type="entry name" value="S-adenosyl-L-methionine-dependent methyltransferases"/>
    <property type="match status" value="2"/>
</dbReference>
<dbReference type="OrthoDB" id="7848332at2759"/>
<dbReference type="GO" id="GO:0032259">
    <property type="term" value="P:methylation"/>
    <property type="evidence" value="ECO:0007669"/>
    <property type="project" value="UniProtKB-KW"/>
</dbReference>
<evidence type="ECO:0000256" key="5">
    <source>
        <dbReference type="SAM" id="MobiDB-lite"/>
    </source>
</evidence>
<dbReference type="Pfam" id="PF22528">
    <property type="entry name" value="PRMT_C"/>
    <property type="match status" value="1"/>
</dbReference>
<feature type="domain" description="Protein arginine N-methyltransferase" evidence="6">
    <location>
        <begin position="159"/>
        <end position="318"/>
    </location>
</feature>
<evidence type="ECO:0000256" key="4">
    <source>
        <dbReference type="PROSITE-ProRule" id="PRU01015"/>
    </source>
</evidence>
<dbReference type="GO" id="GO:0016274">
    <property type="term" value="F:protein-arginine N-methyltransferase activity"/>
    <property type="evidence" value="ECO:0007669"/>
    <property type="project" value="InterPro"/>
</dbReference>
<keyword evidence="8" id="KW-1185">Reference proteome</keyword>
<dbReference type="GO" id="GO:0042054">
    <property type="term" value="F:histone methyltransferase activity"/>
    <property type="evidence" value="ECO:0007669"/>
    <property type="project" value="TreeGrafter"/>
</dbReference>
<dbReference type="PROSITE" id="PS51678">
    <property type="entry name" value="SAM_MT_PRMT"/>
    <property type="match status" value="1"/>
</dbReference>
<dbReference type="PANTHER" id="PTHR11006">
    <property type="entry name" value="PROTEIN ARGININE N-METHYLTRANSFERASE"/>
    <property type="match status" value="1"/>
</dbReference>
<evidence type="ECO:0000256" key="3">
    <source>
        <dbReference type="ARBA" id="ARBA00022691"/>
    </source>
</evidence>
<dbReference type="EMBL" id="VIIS01000647">
    <property type="protein sequence ID" value="KAF0306644.1"/>
    <property type="molecule type" value="Genomic_DNA"/>
</dbReference>
<comment type="caution">
    <text evidence="7">The sequence shown here is derived from an EMBL/GenBank/DDBJ whole genome shotgun (WGS) entry which is preliminary data.</text>
</comment>
<dbReference type="InterPro" id="IPR025799">
    <property type="entry name" value="Arg_MeTrfase"/>
</dbReference>
<gene>
    <name evidence="7" type="primary">PRMT6_0</name>
    <name evidence="7" type="ORF">FJT64_002392</name>
</gene>
<feature type="region of interest" description="Disordered" evidence="5">
    <location>
        <begin position="60"/>
        <end position="95"/>
    </location>
</feature>
<dbReference type="AlphaFoldDB" id="A0A6A4WS85"/>
<evidence type="ECO:0000313" key="8">
    <source>
        <dbReference type="Proteomes" id="UP000440578"/>
    </source>
</evidence>
<keyword evidence="3 4" id="KW-0949">S-adenosyl-L-methionine</keyword>
<keyword evidence="2 4" id="KW-0808">Transferase</keyword>
<dbReference type="InterPro" id="IPR055135">
    <property type="entry name" value="PRMT_dom"/>
</dbReference>
<name>A0A6A4WS85_AMPAM</name>
<dbReference type="InterPro" id="IPR029063">
    <property type="entry name" value="SAM-dependent_MTases_sf"/>
</dbReference>
<proteinExistence type="predicted"/>